<keyword evidence="6 8" id="KW-1133">Transmembrane helix</keyword>
<dbReference type="Pfam" id="PF13231">
    <property type="entry name" value="PMT_2"/>
    <property type="match status" value="1"/>
</dbReference>
<sequence length="495" mass="53291">MALMGAAATALMHLPFLRGYGYFRDELYYLACARELDFGYVDHPPLSIALLWLVRRTLGESVVALRWVPALAHALTVAIAACTARALGGGRAAQVLAMLATALAPVYLGLSSFYSMNALDLALWGASTLFLVRVLQEDDSKSWVALGATLGLALLNKLGALWLIAGMGGGLLLTRRDLLRTRAPWLTLLGALACGAPYLLWQMKHGWPTVAFLRGATQSKMAEVSWAGFLFGQIEMMHPLVAPIWLAGLGYLAIASRGRLRPVPIAYLAMFALLALSGKSRASYLAPYYTVLLAAGSVAVDGLRRRWVRPLVIVVVALGGVATAPLALPILPVHRYLAYARALGVAPATEEKKHVGALPQLYADMHGWDAVVAAVARAYATLEPEERSQAGIFTANYGEAGAVDLLGPSRGLPRAISGHNNYGLWGPRGVRGDVLLAVVSPRDRGRLDALFEEVTPVTPLSCGLCMPYEAESWVYRCRKPRVSLAAAWPSLIHYD</sequence>
<feature type="transmembrane region" description="Helical" evidence="8">
    <location>
        <begin position="262"/>
        <end position="278"/>
    </location>
</feature>
<evidence type="ECO:0000256" key="5">
    <source>
        <dbReference type="ARBA" id="ARBA00022692"/>
    </source>
</evidence>
<keyword evidence="4" id="KW-0808">Transferase</keyword>
<evidence type="ECO:0000256" key="3">
    <source>
        <dbReference type="ARBA" id="ARBA00022676"/>
    </source>
</evidence>
<proteinExistence type="predicted"/>
<evidence type="ECO:0000313" key="11">
    <source>
        <dbReference type="Proteomes" id="UP000075604"/>
    </source>
</evidence>
<dbReference type="InterPro" id="IPR050297">
    <property type="entry name" value="LipidA_mod_glycosyltrf_83"/>
</dbReference>
<evidence type="ECO:0000256" key="4">
    <source>
        <dbReference type="ARBA" id="ARBA00022679"/>
    </source>
</evidence>
<evidence type="ECO:0000256" key="6">
    <source>
        <dbReference type="ARBA" id="ARBA00022989"/>
    </source>
</evidence>
<feature type="transmembrane region" description="Helical" evidence="8">
    <location>
        <begin position="185"/>
        <end position="203"/>
    </location>
</feature>
<name>A0A150PVA2_SORCE</name>
<dbReference type="InterPro" id="IPR038731">
    <property type="entry name" value="RgtA/B/C-like"/>
</dbReference>
<feature type="transmembrane region" description="Helical" evidence="8">
    <location>
        <begin position="284"/>
        <end position="303"/>
    </location>
</feature>
<feature type="transmembrane region" description="Helical" evidence="8">
    <location>
        <begin position="236"/>
        <end position="255"/>
    </location>
</feature>
<dbReference type="GO" id="GO:0009103">
    <property type="term" value="P:lipopolysaccharide biosynthetic process"/>
    <property type="evidence" value="ECO:0007669"/>
    <property type="project" value="UniProtKB-ARBA"/>
</dbReference>
<dbReference type="AlphaFoldDB" id="A0A150PVA2"/>
<dbReference type="EMBL" id="JELX01001252">
    <property type="protein sequence ID" value="KYF59629.1"/>
    <property type="molecule type" value="Genomic_DNA"/>
</dbReference>
<evidence type="ECO:0000256" key="1">
    <source>
        <dbReference type="ARBA" id="ARBA00004651"/>
    </source>
</evidence>
<feature type="domain" description="Glycosyltransferase RgtA/B/C/D-like" evidence="9">
    <location>
        <begin position="42"/>
        <end position="201"/>
    </location>
</feature>
<feature type="transmembrane region" description="Helical" evidence="8">
    <location>
        <begin position="143"/>
        <end position="173"/>
    </location>
</feature>
<accession>A0A150PVA2</accession>
<dbReference type="PANTHER" id="PTHR33908">
    <property type="entry name" value="MANNOSYLTRANSFERASE YKCB-RELATED"/>
    <property type="match status" value="1"/>
</dbReference>
<evidence type="ECO:0000256" key="7">
    <source>
        <dbReference type="ARBA" id="ARBA00023136"/>
    </source>
</evidence>
<feature type="transmembrane region" description="Helical" evidence="8">
    <location>
        <begin position="95"/>
        <end position="114"/>
    </location>
</feature>
<protein>
    <recommendedName>
        <fullName evidence="9">Glycosyltransferase RgtA/B/C/D-like domain-containing protein</fullName>
    </recommendedName>
</protein>
<dbReference type="GO" id="GO:0005886">
    <property type="term" value="C:plasma membrane"/>
    <property type="evidence" value="ECO:0007669"/>
    <property type="project" value="UniProtKB-SubCell"/>
</dbReference>
<dbReference type="Proteomes" id="UP000075604">
    <property type="component" value="Unassembled WGS sequence"/>
</dbReference>
<feature type="transmembrane region" description="Helical" evidence="8">
    <location>
        <begin position="67"/>
        <end position="88"/>
    </location>
</feature>
<keyword evidence="5 8" id="KW-0812">Transmembrane</keyword>
<dbReference type="GO" id="GO:0016763">
    <property type="term" value="F:pentosyltransferase activity"/>
    <property type="evidence" value="ECO:0007669"/>
    <property type="project" value="TreeGrafter"/>
</dbReference>
<organism evidence="10 11">
    <name type="scientific">Sorangium cellulosum</name>
    <name type="common">Polyangium cellulosum</name>
    <dbReference type="NCBI Taxonomy" id="56"/>
    <lineage>
        <taxon>Bacteria</taxon>
        <taxon>Pseudomonadati</taxon>
        <taxon>Myxococcota</taxon>
        <taxon>Polyangia</taxon>
        <taxon>Polyangiales</taxon>
        <taxon>Polyangiaceae</taxon>
        <taxon>Sorangium</taxon>
    </lineage>
</organism>
<keyword evidence="7 8" id="KW-0472">Membrane</keyword>
<feature type="transmembrane region" description="Helical" evidence="8">
    <location>
        <begin position="310"/>
        <end position="331"/>
    </location>
</feature>
<evidence type="ECO:0000313" key="10">
    <source>
        <dbReference type="EMBL" id="KYF59629.1"/>
    </source>
</evidence>
<comment type="subcellular location">
    <subcellularLocation>
        <location evidence="1">Cell membrane</location>
        <topology evidence="1">Multi-pass membrane protein</topology>
    </subcellularLocation>
</comment>
<reference evidence="10 11" key="1">
    <citation type="submission" date="2014-02" db="EMBL/GenBank/DDBJ databases">
        <title>The small core and large imbalanced accessory genome model reveals a collaborative survival strategy of Sorangium cellulosum strains in nature.</title>
        <authorList>
            <person name="Han K."/>
            <person name="Peng R."/>
            <person name="Blom J."/>
            <person name="Li Y.-Z."/>
        </authorList>
    </citation>
    <scope>NUCLEOTIDE SEQUENCE [LARGE SCALE GENOMIC DNA]</scope>
    <source>
        <strain evidence="10 11">So0157-18</strain>
    </source>
</reference>
<keyword evidence="2" id="KW-1003">Cell membrane</keyword>
<evidence type="ECO:0000259" key="9">
    <source>
        <dbReference type="Pfam" id="PF13231"/>
    </source>
</evidence>
<keyword evidence="3" id="KW-0328">Glycosyltransferase</keyword>
<evidence type="ECO:0000256" key="8">
    <source>
        <dbReference type="SAM" id="Phobius"/>
    </source>
</evidence>
<dbReference type="PANTHER" id="PTHR33908:SF11">
    <property type="entry name" value="MEMBRANE PROTEIN"/>
    <property type="match status" value="1"/>
</dbReference>
<gene>
    <name evidence="10" type="ORF">BE04_04175</name>
</gene>
<comment type="caution">
    <text evidence="10">The sequence shown here is derived from an EMBL/GenBank/DDBJ whole genome shotgun (WGS) entry which is preliminary data.</text>
</comment>
<evidence type="ECO:0000256" key="2">
    <source>
        <dbReference type="ARBA" id="ARBA00022475"/>
    </source>
</evidence>